<evidence type="ECO:0000259" key="2">
    <source>
        <dbReference type="Pfam" id="PF03807"/>
    </source>
</evidence>
<dbReference type="EMBL" id="CAJSLV010000103">
    <property type="protein sequence ID" value="CAG6398493.1"/>
    <property type="molecule type" value="Genomic_DNA"/>
</dbReference>
<evidence type="ECO:0000313" key="3">
    <source>
        <dbReference type="EMBL" id="CAG6398493.1"/>
    </source>
</evidence>
<protein>
    <submittedName>
        <fullName evidence="3">NADP oxidoreductase</fullName>
    </submittedName>
</protein>
<keyword evidence="1" id="KW-0560">Oxidoreductase</keyword>
<dbReference type="Gene3D" id="3.40.50.720">
    <property type="entry name" value="NAD(P)-binding Rossmann-like Domain"/>
    <property type="match status" value="1"/>
</dbReference>
<accession>A0A9W4DYT2</accession>
<comment type="caution">
    <text evidence="3">The sequence shown here is derived from an EMBL/GenBank/DDBJ whole genome shotgun (WGS) entry which is preliminary data.</text>
</comment>
<organism evidence="3 4">
    <name type="scientific">Actinacidiphila cocklensis</name>
    <dbReference type="NCBI Taxonomy" id="887465"/>
    <lineage>
        <taxon>Bacteria</taxon>
        <taxon>Bacillati</taxon>
        <taxon>Actinomycetota</taxon>
        <taxon>Actinomycetes</taxon>
        <taxon>Kitasatosporales</taxon>
        <taxon>Streptomycetaceae</taxon>
        <taxon>Actinacidiphila</taxon>
    </lineage>
</organism>
<dbReference type="SUPFAM" id="SSF51735">
    <property type="entry name" value="NAD(P)-binding Rossmann-fold domains"/>
    <property type="match status" value="1"/>
</dbReference>
<dbReference type="GO" id="GO:0016491">
    <property type="term" value="F:oxidoreductase activity"/>
    <property type="evidence" value="ECO:0007669"/>
    <property type="project" value="UniProtKB-KW"/>
</dbReference>
<keyword evidence="4" id="KW-1185">Reference proteome</keyword>
<dbReference type="PANTHER" id="PTHR14239">
    <property type="entry name" value="DUDULIN-RELATED"/>
    <property type="match status" value="1"/>
</dbReference>
<dbReference type="PANTHER" id="PTHR14239:SF10">
    <property type="entry name" value="REDUCTASE"/>
    <property type="match status" value="1"/>
</dbReference>
<evidence type="ECO:0000313" key="4">
    <source>
        <dbReference type="Proteomes" id="UP001152519"/>
    </source>
</evidence>
<proteinExistence type="predicted"/>
<dbReference type="Proteomes" id="UP001152519">
    <property type="component" value="Unassembled WGS sequence"/>
</dbReference>
<feature type="domain" description="Pyrroline-5-carboxylate reductase catalytic N-terminal" evidence="2">
    <location>
        <begin position="3"/>
        <end position="92"/>
    </location>
</feature>
<dbReference type="InterPro" id="IPR036291">
    <property type="entry name" value="NAD(P)-bd_dom_sf"/>
</dbReference>
<name>A0A9W4DYT2_9ACTN</name>
<reference evidence="3" key="1">
    <citation type="submission" date="2021-05" db="EMBL/GenBank/DDBJ databases">
        <authorList>
            <person name="Arsene-Ploetze F."/>
        </authorList>
    </citation>
    <scope>NUCLEOTIDE SEQUENCE</scope>
    <source>
        <strain evidence="3">DSM 42138</strain>
    </source>
</reference>
<dbReference type="AlphaFoldDB" id="A0A9W4DYT2"/>
<dbReference type="InterPro" id="IPR051267">
    <property type="entry name" value="STEAP_metalloreductase"/>
</dbReference>
<gene>
    <name evidence="3" type="ORF">SCOCK_70177</name>
</gene>
<evidence type="ECO:0000256" key="1">
    <source>
        <dbReference type="ARBA" id="ARBA00023002"/>
    </source>
</evidence>
<dbReference type="InterPro" id="IPR028939">
    <property type="entry name" value="P5C_Rdtase_cat_N"/>
</dbReference>
<dbReference type="RefSeq" id="WP_251499908.1">
    <property type="nucleotide sequence ID" value="NZ_CAJSLV010000103.1"/>
</dbReference>
<dbReference type="Pfam" id="PF03807">
    <property type="entry name" value="F420_oxidored"/>
    <property type="match status" value="1"/>
</dbReference>
<sequence>MGRISIIGTGNMARALGSRALAGGNAVEVLGRDASKADALAAVIGGATAGTIGAAPAGDIVILAVPYAHAAPVLRQFGSALSGKVIVDITNPFNPDLTGLVTPEGSSAAQEIAKCAPPGAHVVKAFNTVFGHVLAAYTPEDPRPLDVFIAGDDAEAKARVSLFVETLALRPLDVGDLKSARWLEGTSVLLMRAMFGKAVHSSSFSIGLTVRD</sequence>